<dbReference type="SUPFAM" id="SSF53474">
    <property type="entry name" value="alpha/beta-Hydrolases"/>
    <property type="match status" value="1"/>
</dbReference>
<dbReference type="Pfam" id="PF08386">
    <property type="entry name" value="Abhydrolase_4"/>
    <property type="match status" value="1"/>
</dbReference>
<comment type="subcellular location">
    <subcellularLocation>
        <location evidence="2">Cytoplasm</location>
    </subcellularLocation>
</comment>
<comment type="catalytic activity">
    <reaction evidence="1">
        <text>Release of N-terminal proline from a peptide.</text>
        <dbReference type="EC" id="3.4.11.5"/>
    </reaction>
</comment>
<evidence type="ECO:0000256" key="1">
    <source>
        <dbReference type="ARBA" id="ARBA00001585"/>
    </source>
</evidence>
<sequence>MLWIRGLLIITLGFCVWVSLAVASSAESDNFESCHLDGWGSSLLCTDLPVGEGDTAVDLAVMIAPAVNDIGREPIYLLAGGPGQAASHLTPILNALHKVNQDRAIVLVDRRGSGYSGAFDCGINREITMDLGVVSERLSECYLEKTTFANALNSRQAVEDLEKVRIHLGHGKIALWGGSWGTRTALLYQQWYPDSLSVLILDAVAPIDTKVFLTARAAENALRKLELDCSEDPICAELGNWRVELDQLLVSWDKSGGANFPDPRSGDRLKVDIPRSFLQNLIRTALYAPETAAQIPFAVSQAGSGNYLPLSGLAGLLSDSGMSVGLTLSVACAEELNRTSSEELAADSRGSFLGTAFFEFFEEGCRVWPVAPFSYKKPEPRNHPVLLISGEADPITPYYYADQNLNYLSGAKHLLVPGGGHINTMRGCVPELIKIFLNSPSEALDTACLDDIQRPPFMVGFFGPEIDIPKTKEKVRVQEGSL</sequence>
<evidence type="ECO:0000256" key="4">
    <source>
        <dbReference type="ARBA" id="ARBA00012568"/>
    </source>
</evidence>
<dbReference type="InterPro" id="IPR005944">
    <property type="entry name" value="Pro_iminopeptidase"/>
</dbReference>
<dbReference type="Pfam" id="PF00561">
    <property type="entry name" value="Abhydrolase_1"/>
    <property type="match status" value="1"/>
</dbReference>
<evidence type="ECO:0000313" key="13">
    <source>
        <dbReference type="EMBL" id="MCO1334315.1"/>
    </source>
</evidence>
<dbReference type="Gene3D" id="3.40.50.1820">
    <property type="entry name" value="alpha/beta hydrolase"/>
    <property type="match status" value="1"/>
</dbReference>
<evidence type="ECO:0000313" key="14">
    <source>
        <dbReference type="Proteomes" id="UP001139028"/>
    </source>
</evidence>
<evidence type="ECO:0000256" key="5">
    <source>
        <dbReference type="ARBA" id="ARBA00021843"/>
    </source>
</evidence>
<evidence type="ECO:0000256" key="8">
    <source>
        <dbReference type="ARBA" id="ARBA00022670"/>
    </source>
</evidence>
<dbReference type="AlphaFoldDB" id="A0A9X2EMH9"/>
<dbReference type="RefSeq" id="WP_252465843.1">
    <property type="nucleotide sequence ID" value="NZ_JALBWM010000024.1"/>
</dbReference>
<evidence type="ECO:0000259" key="11">
    <source>
        <dbReference type="Pfam" id="PF00561"/>
    </source>
</evidence>
<feature type="domain" description="Peptidase S33 tripeptidyl aminopeptidase-like C-terminal" evidence="12">
    <location>
        <begin position="362"/>
        <end position="448"/>
    </location>
</feature>
<keyword evidence="9 13" id="KW-0378">Hydrolase</keyword>
<name>A0A9X2EMH9_9GAMM</name>
<keyword evidence="7" id="KW-0963">Cytoplasm</keyword>
<dbReference type="InterPro" id="IPR000073">
    <property type="entry name" value="AB_hydrolase_1"/>
</dbReference>
<dbReference type="PRINTS" id="PR00793">
    <property type="entry name" value="PROAMNOPTASE"/>
</dbReference>
<dbReference type="InterPro" id="IPR002410">
    <property type="entry name" value="Peptidase_S33"/>
</dbReference>
<evidence type="ECO:0000259" key="12">
    <source>
        <dbReference type="Pfam" id="PF08386"/>
    </source>
</evidence>
<dbReference type="EC" id="3.4.11.5" evidence="4"/>
<accession>A0A9X2EMH9</accession>
<protein>
    <recommendedName>
        <fullName evidence="5">Proline iminopeptidase</fullName>
        <ecNumber evidence="4">3.4.11.5</ecNumber>
    </recommendedName>
    <alternativeName>
        <fullName evidence="10">Prolyl aminopeptidase</fullName>
    </alternativeName>
</protein>
<comment type="caution">
    <text evidence="13">The sequence shown here is derived from an EMBL/GenBank/DDBJ whole genome shotgun (WGS) entry which is preliminary data.</text>
</comment>
<dbReference type="Proteomes" id="UP001139028">
    <property type="component" value="Unassembled WGS sequence"/>
</dbReference>
<evidence type="ECO:0000256" key="2">
    <source>
        <dbReference type="ARBA" id="ARBA00004496"/>
    </source>
</evidence>
<dbReference type="PANTHER" id="PTHR43722:SF1">
    <property type="entry name" value="PROLINE IMINOPEPTIDASE"/>
    <property type="match status" value="1"/>
</dbReference>
<dbReference type="InterPro" id="IPR029058">
    <property type="entry name" value="AB_hydrolase_fold"/>
</dbReference>
<keyword evidence="14" id="KW-1185">Reference proteome</keyword>
<feature type="domain" description="AB hydrolase-1" evidence="11">
    <location>
        <begin position="74"/>
        <end position="207"/>
    </location>
</feature>
<evidence type="ECO:0000256" key="7">
    <source>
        <dbReference type="ARBA" id="ARBA00022490"/>
    </source>
</evidence>
<evidence type="ECO:0000256" key="9">
    <source>
        <dbReference type="ARBA" id="ARBA00022801"/>
    </source>
</evidence>
<reference evidence="13" key="1">
    <citation type="journal article" date="2022" name="Arch. Microbiol.">
        <title>Microbulbifer okhotskensis sp. nov., isolated from a deep bottom sediment of the Okhotsk Sea.</title>
        <authorList>
            <person name="Romanenko L."/>
            <person name="Kurilenko V."/>
            <person name="Otstavnykh N."/>
            <person name="Velansky P."/>
            <person name="Isaeva M."/>
            <person name="Mikhailov V."/>
        </authorList>
    </citation>
    <scope>NUCLEOTIDE SEQUENCE</scope>
    <source>
        <strain evidence="13">OS29</strain>
    </source>
</reference>
<keyword evidence="8" id="KW-0645">Protease</keyword>
<dbReference type="GO" id="GO:0005737">
    <property type="term" value="C:cytoplasm"/>
    <property type="evidence" value="ECO:0007669"/>
    <property type="project" value="UniProtKB-SubCell"/>
</dbReference>
<evidence type="ECO:0000256" key="10">
    <source>
        <dbReference type="ARBA" id="ARBA00029605"/>
    </source>
</evidence>
<dbReference type="PANTHER" id="PTHR43722">
    <property type="entry name" value="PROLINE IMINOPEPTIDASE"/>
    <property type="match status" value="1"/>
</dbReference>
<dbReference type="GO" id="GO:0006508">
    <property type="term" value="P:proteolysis"/>
    <property type="evidence" value="ECO:0007669"/>
    <property type="project" value="UniProtKB-KW"/>
</dbReference>
<keyword evidence="6" id="KW-0031">Aminopeptidase</keyword>
<evidence type="ECO:0000256" key="3">
    <source>
        <dbReference type="ARBA" id="ARBA00010088"/>
    </source>
</evidence>
<dbReference type="InterPro" id="IPR013595">
    <property type="entry name" value="Pept_S33_TAP-like_C"/>
</dbReference>
<comment type="similarity">
    <text evidence="3">Belongs to the peptidase S33 family.</text>
</comment>
<dbReference type="EMBL" id="JALBWM010000024">
    <property type="protein sequence ID" value="MCO1334315.1"/>
    <property type="molecule type" value="Genomic_DNA"/>
</dbReference>
<organism evidence="13 14">
    <name type="scientific">Microbulbifer okhotskensis</name>
    <dbReference type="NCBI Taxonomy" id="2926617"/>
    <lineage>
        <taxon>Bacteria</taxon>
        <taxon>Pseudomonadati</taxon>
        <taxon>Pseudomonadota</taxon>
        <taxon>Gammaproteobacteria</taxon>
        <taxon>Cellvibrionales</taxon>
        <taxon>Microbulbiferaceae</taxon>
        <taxon>Microbulbifer</taxon>
    </lineage>
</organism>
<gene>
    <name evidence="13" type="ORF">MO867_08175</name>
</gene>
<evidence type="ECO:0000256" key="6">
    <source>
        <dbReference type="ARBA" id="ARBA00022438"/>
    </source>
</evidence>
<proteinExistence type="inferred from homology"/>
<dbReference type="GO" id="GO:0004177">
    <property type="term" value="F:aminopeptidase activity"/>
    <property type="evidence" value="ECO:0007669"/>
    <property type="project" value="UniProtKB-KW"/>
</dbReference>